<evidence type="ECO:0000256" key="1">
    <source>
        <dbReference type="SAM" id="MobiDB-lite"/>
    </source>
</evidence>
<dbReference type="InterPro" id="IPR028082">
    <property type="entry name" value="Peripla_BP_I"/>
</dbReference>
<evidence type="ECO:0000256" key="2">
    <source>
        <dbReference type="SAM" id="Phobius"/>
    </source>
</evidence>
<evidence type="ECO:0000313" key="4">
    <source>
        <dbReference type="Proteomes" id="UP001183607"/>
    </source>
</evidence>
<dbReference type="SUPFAM" id="SSF53822">
    <property type="entry name" value="Periplasmic binding protein-like I"/>
    <property type="match status" value="1"/>
</dbReference>
<sequence length="958" mass="103655">MGIQARIEGLVRDFRGGEPLVPMFVLHAEESAGDERANRILDDVLAVQVDHGARCAVLDPRAPGPEQPLGPGGDRARAALLLQGVDTPRAWGDSEWPRMPGVPYRRYRFPRLRLVHAIADAVREVDQQGEARVDPAAERRALVEQLARQRWRPRAAHRRNALGERLSEAGTAGLLAAVLAVLTALLPLFEAPIAFSVACGFLLLLAVLYFVPVGRAPLLLWMRRESRWFLTTTFLLPVQGRQSYEAGLLHPFRSWRSVTERAADVAGSLRDGGNAQLQLHVLALLEDLRDAHRRWSWDLRGFKRLRPPVLFLRRADAGDGGIALLQAISDVRTVRSELDPLLVVASVDAADVEGLDERRAPDPVERPAPYDFADRLARLHEDWEGALRARQSPSSSGTVPWALRIAVPAAELEPPVQQVRWCERAAARPRAARVLWSAWAGIVVLGVAAGLLISYQADLADTYCRTGLFSADRDTRLVGSGATRECVGLSTGAVRFGAGLPPAKKGDTPPWRLEDVEKRIADANAKAGAHAFTVVYAGPLSTADGDNSSPVKGAEELAGVALAQHRFNADEGKTKMRVLVANGGVDMGHQTEMARRIVAYARRDPSVVGVVGLGRNTTDTGEAVGILRDAQLPVVSGTNSSEALPGAYRNWYSLAANDDWQARKLAVIARQLAGREDRAGRDTRTTVLLTRSGPGTKDQYTKDQADAFRKHLTGGDTGLDKPSRELTYQVSGGKPAASVVDTACKVGDERDPLVVLVAGRAEDLPPLTRRFGTVCAGRDISVITGDDVSKAHFPQESLPANVTIYHSTLVDPWAWYDAAFYEEAQSFLPGIPEGIGPGDDALASGQTALAHDATWALAEAADKAEGRGPAETWFWLAKGEDTITKATGDIGFAHYPQAEGHGAQSMAMWRVSRSPKDGKLESVLLCGIKAGHEDWMPDAGDCPIDKTAEQAEKDRGGR</sequence>
<comment type="caution">
    <text evidence="3">The sequence shown here is derived from an EMBL/GenBank/DDBJ whole genome shotgun (WGS) entry which is preliminary data.</text>
</comment>
<name>A0ABD5EAA4_9ACTN</name>
<proteinExistence type="predicted"/>
<dbReference type="Gene3D" id="3.40.50.2300">
    <property type="match status" value="2"/>
</dbReference>
<feature type="transmembrane region" description="Helical" evidence="2">
    <location>
        <begin position="193"/>
        <end position="214"/>
    </location>
</feature>
<dbReference type="Proteomes" id="UP001183607">
    <property type="component" value="Unassembled WGS sequence"/>
</dbReference>
<evidence type="ECO:0000313" key="3">
    <source>
        <dbReference type="EMBL" id="MDT0417971.1"/>
    </source>
</evidence>
<accession>A0ABD5EAA4</accession>
<keyword evidence="2" id="KW-1133">Transmembrane helix</keyword>
<organism evidence="3 4">
    <name type="scientific">Streptomyces evansiae</name>
    <dbReference type="NCBI Taxonomy" id="3075535"/>
    <lineage>
        <taxon>Bacteria</taxon>
        <taxon>Bacillati</taxon>
        <taxon>Actinomycetota</taxon>
        <taxon>Actinomycetes</taxon>
        <taxon>Kitasatosporales</taxon>
        <taxon>Streptomycetaceae</taxon>
        <taxon>Streptomyces</taxon>
    </lineage>
</organism>
<feature type="transmembrane region" description="Helical" evidence="2">
    <location>
        <begin position="166"/>
        <end position="187"/>
    </location>
</feature>
<feature type="transmembrane region" description="Helical" evidence="2">
    <location>
        <begin position="434"/>
        <end position="455"/>
    </location>
</feature>
<dbReference type="AlphaFoldDB" id="A0ABD5EAA4"/>
<evidence type="ECO:0008006" key="5">
    <source>
        <dbReference type="Google" id="ProtNLM"/>
    </source>
</evidence>
<dbReference type="RefSeq" id="WP_093854001.1">
    <property type="nucleotide sequence ID" value="NZ_JAVRER010000035.1"/>
</dbReference>
<dbReference type="EMBL" id="JAVRER010000035">
    <property type="protein sequence ID" value="MDT0417971.1"/>
    <property type="molecule type" value="Genomic_DNA"/>
</dbReference>
<keyword evidence="2" id="KW-0812">Transmembrane</keyword>
<reference evidence="4" key="1">
    <citation type="submission" date="2023-07" db="EMBL/GenBank/DDBJ databases">
        <title>30 novel species of actinomycetes from the DSMZ collection.</title>
        <authorList>
            <person name="Nouioui I."/>
        </authorList>
    </citation>
    <scope>NUCLEOTIDE SEQUENCE [LARGE SCALE GENOMIC DNA]</scope>
    <source>
        <strain evidence="4">DSM 41982</strain>
    </source>
</reference>
<gene>
    <name evidence="3" type="ORF">RM574_21025</name>
</gene>
<feature type="region of interest" description="Disordered" evidence="1">
    <location>
        <begin position="937"/>
        <end position="958"/>
    </location>
</feature>
<keyword evidence="2" id="KW-0472">Membrane</keyword>
<protein>
    <recommendedName>
        <fullName evidence="5">ABC transporter substrate-binding protein</fullName>
    </recommendedName>
</protein>
<feature type="compositionally biased region" description="Basic and acidic residues" evidence="1">
    <location>
        <begin position="943"/>
        <end position="958"/>
    </location>
</feature>